<dbReference type="GO" id="GO:1900745">
    <property type="term" value="P:positive regulation of p38MAPK cascade"/>
    <property type="evidence" value="ECO:0007669"/>
    <property type="project" value="UniProtKB-ARBA"/>
</dbReference>
<dbReference type="CDD" id="cd00130">
    <property type="entry name" value="PAS"/>
    <property type="match status" value="1"/>
</dbReference>
<keyword evidence="10" id="KW-0902">Two-component regulatory system</keyword>
<evidence type="ECO:0000256" key="11">
    <source>
        <dbReference type="ARBA" id="ARBA00054109"/>
    </source>
</evidence>
<dbReference type="NCBIfam" id="TIGR00229">
    <property type="entry name" value="sensory_box"/>
    <property type="match status" value="1"/>
</dbReference>
<evidence type="ECO:0000256" key="6">
    <source>
        <dbReference type="ARBA" id="ARBA00022679"/>
    </source>
</evidence>
<dbReference type="CDD" id="cd00082">
    <property type="entry name" value="HisKA"/>
    <property type="match status" value="1"/>
</dbReference>
<dbReference type="InterPro" id="IPR011006">
    <property type="entry name" value="CheY-like_superfamily"/>
</dbReference>
<name>A0AAD9SZ15_9HELO</name>
<dbReference type="SMART" id="SM00448">
    <property type="entry name" value="REC"/>
    <property type="match status" value="1"/>
</dbReference>
<dbReference type="PROSITE" id="PS50109">
    <property type="entry name" value="HIS_KIN"/>
    <property type="match status" value="1"/>
</dbReference>
<feature type="domain" description="Histidine kinase" evidence="13">
    <location>
        <begin position="610"/>
        <end position="836"/>
    </location>
</feature>
<feature type="modified residue" description="4-aspartylphosphate" evidence="12">
    <location>
        <position position="983"/>
    </location>
</feature>
<dbReference type="InterPro" id="IPR001789">
    <property type="entry name" value="Sig_transdc_resp-reg_receiver"/>
</dbReference>
<dbReference type="Proteomes" id="UP001285354">
    <property type="component" value="Unassembled WGS sequence"/>
</dbReference>
<dbReference type="PROSITE" id="PS50110">
    <property type="entry name" value="RESPONSE_REGULATORY"/>
    <property type="match status" value="1"/>
</dbReference>
<dbReference type="InterPro" id="IPR013655">
    <property type="entry name" value="PAS_fold_3"/>
</dbReference>
<dbReference type="Gene3D" id="1.10.287.130">
    <property type="match status" value="1"/>
</dbReference>
<feature type="domain" description="Response regulatory" evidence="14">
    <location>
        <begin position="929"/>
        <end position="1106"/>
    </location>
</feature>
<evidence type="ECO:0000256" key="4">
    <source>
        <dbReference type="ARBA" id="ARBA00022490"/>
    </source>
</evidence>
<dbReference type="InterPro" id="IPR003594">
    <property type="entry name" value="HATPase_dom"/>
</dbReference>
<dbReference type="Pfam" id="PF02518">
    <property type="entry name" value="HATPase_c"/>
    <property type="match status" value="1"/>
</dbReference>
<keyword evidence="7" id="KW-0547">Nucleotide-binding</keyword>
<feature type="domain" description="PAC" evidence="16">
    <location>
        <begin position="396"/>
        <end position="448"/>
    </location>
</feature>
<proteinExistence type="predicted"/>
<evidence type="ECO:0000256" key="5">
    <source>
        <dbReference type="ARBA" id="ARBA00022553"/>
    </source>
</evidence>
<dbReference type="GO" id="GO:0000155">
    <property type="term" value="F:phosphorelay sensor kinase activity"/>
    <property type="evidence" value="ECO:0007669"/>
    <property type="project" value="InterPro"/>
</dbReference>
<accession>A0AAD9SZ15</accession>
<keyword evidence="8" id="KW-0418">Kinase</keyword>
<dbReference type="SUPFAM" id="SSF47384">
    <property type="entry name" value="Homodimeric domain of signal transducing histidine kinase"/>
    <property type="match status" value="1"/>
</dbReference>
<dbReference type="InterPro" id="IPR000014">
    <property type="entry name" value="PAS"/>
</dbReference>
<feature type="domain" description="PAS" evidence="15">
    <location>
        <begin position="338"/>
        <end position="394"/>
    </location>
</feature>
<dbReference type="Gene3D" id="3.30.450.20">
    <property type="entry name" value="PAS domain"/>
    <property type="match status" value="1"/>
</dbReference>
<keyword evidence="6" id="KW-0808">Transferase</keyword>
<dbReference type="SMART" id="SM00086">
    <property type="entry name" value="PAC"/>
    <property type="match status" value="1"/>
</dbReference>
<dbReference type="CDD" id="cd17546">
    <property type="entry name" value="REC_hyHK_CKI1_RcsC-like"/>
    <property type="match status" value="1"/>
</dbReference>
<dbReference type="InterPro" id="IPR035965">
    <property type="entry name" value="PAS-like_dom_sf"/>
</dbReference>
<dbReference type="EMBL" id="JAUBYV010000006">
    <property type="protein sequence ID" value="KAK2626216.1"/>
    <property type="molecule type" value="Genomic_DNA"/>
</dbReference>
<dbReference type="CDD" id="cd16922">
    <property type="entry name" value="HATPase_EvgS-ArcB-TorS-like"/>
    <property type="match status" value="1"/>
</dbReference>
<keyword evidence="18" id="KW-1185">Reference proteome</keyword>
<evidence type="ECO:0000259" key="15">
    <source>
        <dbReference type="PROSITE" id="PS50112"/>
    </source>
</evidence>
<dbReference type="Gene3D" id="3.40.50.2300">
    <property type="match status" value="1"/>
</dbReference>
<dbReference type="PANTHER" id="PTHR45339:SF1">
    <property type="entry name" value="HYBRID SIGNAL TRANSDUCTION HISTIDINE KINASE J"/>
    <property type="match status" value="1"/>
</dbReference>
<evidence type="ECO:0000256" key="12">
    <source>
        <dbReference type="PROSITE-ProRule" id="PRU00169"/>
    </source>
</evidence>
<dbReference type="InterPro" id="IPR005467">
    <property type="entry name" value="His_kinase_dom"/>
</dbReference>
<evidence type="ECO:0000256" key="9">
    <source>
        <dbReference type="ARBA" id="ARBA00022840"/>
    </source>
</evidence>
<dbReference type="SUPFAM" id="SSF55785">
    <property type="entry name" value="PYP-like sensor domain (PAS domain)"/>
    <property type="match status" value="1"/>
</dbReference>
<dbReference type="FunFam" id="3.30.450.20:FF:000099">
    <property type="entry name" value="Sensory box sensor histidine kinase"/>
    <property type="match status" value="1"/>
</dbReference>
<dbReference type="Pfam" id="PF00072">
    <property type="entry name" value="Response_reg"/>
    <property type="match status" value="1"/>
</dbReference>
<keyword evidence="5 12" id="KW-0597">Phosphoprotein</keyword>
<comment type="caution">
    <text evidence="17">The sequence shown here is derived from an EMBL/GenBank/DDBJ whole genome shotgun (WGS) entry which is preliminary data.</text>
</comment>
<dbReference type="GO" id="GO:0005524">
    <property type="term" value="F:ATP binding"/>
    <property type="evidence" value="ECO:0007669"/>
    <property type="project" value="UniProtKB-KW"/>
</dbReference>
<organism evidence="17 18">
    <name type="scientific">Diplocarpon rosae</name>
    <dbReference type="NCBI Taxonomy" id="946125"/>
    <lineage>
        <taxon>Eukaryota</taxon>
        <taxon>Fungi</taxon>
        <taxon>Dikarya</taxon>
        <taxon>Ascomycota</taxon>
        <taxon>Pezizomycotina</taxon>
        <taxon>Leotiomycetes</taxon>
        <taxon>Helotiales</taxon>
        <taxon>Drepanopezizaceae</taxon>
        <taxon>Diplocarpon</taxon>
    </lineage>
</organism>
<dbReference type="InterPro" id="IPR004358">
    <property type="entry name" value="Sig_transdc_His_kin-like_C"/>
</dbReference>
<dbReference type="PROSITE" id="PS50113">
    <property type="entry name" value="PAC"/>
    <property type="match status" value="1"/>
</dbReference>
<dbReference type="Pfam" id="PF08447">
    <property type="entry name" value="PAS_3"/>
    <property type="match status" value="1"/>
</dbReference>
<dbReference type="InterPro" id="IPR003661">
    <property type="entry name" value="HisK_dim/P_dom"/>
</dbReference>
<dbReference type="SMART" id="SM00388">
    <property type="entry name" value="HisKA"/>
    <property type="match status" value="1"/>
</dbReference>
<evidence type="ECO:0000256" key="1">
    <source>
        <dbReference type="ARBA" id="ARBA00000085"/>
    </source>
</evidence>
<dbReference type="InterPro" id="IPR036097">
    <property type="entry name" value="HisK_dim/P_sf"/>
</dbReference>
<dbReference type="FunFam" id="3.30.565.10:FF:000010">
    <property type="entry name" value="Sensor histidine kinase RcsC"/>
    <property type="match status" value="1"/>
</dbReference>
<dbReference type="GO" id="GO:0005737">
    <property type="term" value="C:cytoplasm"/>
    <property type="evidence" value="ECO:0007669"/>
    <property type="project" value="UniProtKB-SubCell"/>
</dbReference>
<dbReference type="SMART" id="SM00387">
    <property type="entry name" value="HATPase_c"/>
    <property type="match status" value="1"/>
</dbReference>
<keyword evidence="9" id="KW-0067">ATP-binding</keyword>
<dbReference type="InterPro" id="IPR001610">
    <property type="entry name" value="PAC"/>
</dbReference>
<evidence type="ECO:0000259" key="16">
    <source>
        <dbReference type="PROSITE" id="PS50113"/>
    </source>
</evidence>
<evidence type="ECO:0000313" key="18">
    <source>
        <dbReference type="Proteomes" id="UP001285354"/>
    </source>
</evidence>
<dbReference type="Pfam" id="PF00512">
    <property type="entry name" value="HisKA"/>
    <property type="match status" value="1"/>
</dbReference>
<evidence type="ECO:0000259" key="13">
    <source>
        <dbReference type="PROSITE" id="PS50109"/>
    </source>
</evidence>
<dbReference type="PROSITE" id="PS50112">
    <property type="entry name" value="PAS"/>
    <property type="match status" value="1"/>
</dbReference>
<reference evidence="17" key="1">
    <citation type="submission" date="2023-06" db="EMBL/GenBank/DDBJ databases">
        <title>Draft genome of Marssonina rosae.</title>
        <authorList>
            <person name="Cheng Q."/>
        </authorList>
    </citation>
    <scope>NUCLEOTIDE SEQUENCE</scope>
    <source>
        <strain evidence="17">R4</strain>
    </source>
</reference>
<sequence>MASTPSATERKSSGLHSSMDLQLAVLRHLPTPILVLSSERTVVFANRAGQRLLASRDPAQPSGEGILGSSLADLGIKLLYNRTWATVLDRLESASAQEGEGEAETVHEVNATVSNSVLSYGAIHFLILISLVTTDDGQHFMLSFERSAHAKRTALPHSGNEANDVQIMSAVAGNGFNEVATSISRIKRAVFDSHTTAGFILTVDENLYLANSKSREVFGDFMLGGAQGCDGMGLRARMEVWDEHFTRRLDTIEFPGMKLVRAKETFTGYRCGFIHAESGDKIVCSIDGECLYDDETGEFLGGICWSRDIEEYSDFLVDQQQRRLESHETICNLMPHLVWTVTMDGTCDWFSERWYKFTGLTKEESVGDKYMQAVHPDDLPRLLAAWDRHRITGDDCDVEIRYRRYDGVYRWLHARACPLQSDDGKILKWYGTSTDIHDLVMARNEAARNKLQMLTVLAHAEVNLFAIDKNRVITMAEGGMQWDSEADTYDVDKKATMIGLDAIEVAQQTQPGGIPGYEQNVLDVLSGKVGVAQSEDAVGKKFFRTRVVADLEHNAADGGMKPKIKGVLGLTIDVTDMRVRTALELDNKKLVLEEQAAKVSNQMKSQFLANMSHEMRTPTAGVIGMVELLSDDDTLTTEQREYVCSIHLSAKALLTIVNDILDFSKIESGRLDIETVPFHLSSVVGELCKLLGMFAHQKGLDFVYDNSIDEELEILGDPGRTRQVLSNLLTNALKFTREGTVKLTVTSTPIEFESAEDTIKVKFLIEDTGIGIEKKVLDKLFMPFSQGDSSTARLYGGTGLGLTISRNLAILMQGSINLESTPGVGSRATFIVPFKLSSWRQDPRQETITRSPKMGLQFAPQIRSLSLVAPLSHRSINQDILNRQISSSVTSTSSYQPPPIHSIPREGSVNSTLKPPLSHLKPGQRSRIHVLVVEDNPINQTIAIKNIRKLGFLVTAVWNGREALSYLLSPSPSQPRPSIILMDVQMPVMDGYEATRILRTSTEYGRERDEGVGLAEEGEWDAELEDAKGKDIFSVGRGKEGEERGKVAEKTIRGRGRGYLREIPVIAMTASAIQGDREKCFDAGMDDYLAKPVEKGRLEEMLVKWAGKKRVFTESKYAKDVIYQD</sequence>
<evidence type="ECO:0000256" key="7">
    <source>
        <dbReference type="ARBA" id="ARBA00022741"/>
    </source>
</evidence>
<dbReference type="SUPFAM" id="SSF52172">
    <property type="entry name" value="CheY-like"/>
    <property type="match status" value="1"/>
</dbReference>
<comment type="catalytic activity">
    <reaction evidence="1">
        <text>ATP + protein L-histidine = ADP + protein N-phospho-L-histidine.</text>
        <dbReference type="EC" id="2.7.13.3"/>
    </reaction>
</comment>
<comment type="subcellular location">
    <subcellularLocation>
        <location evidence="2">Cytoplasm</location>
    </subcellularLocation>
</comment>
<gene>
    <name evidence="17" type="ORF">QTJ16_004478</name>
</gene>
<dbReference type="SMART" id="SM00091">
    <property type="entry name" value="PAS"/>
    <property type="match status" value="2"/>
</dbReference>
<dbReference type="PANTHER" id="PTHR45339">
    <property type="entry name" value="HYBRID SIGNAL TRANSDUCTION HISTIDINE KINASE J"/>
    <property type="match status" value="1"/>
</dbReference>
<dbReference type="PRINTS" id="PR00344">
    <property type="entry name" value="BCTRLSENSOR"/>
</dbReference>
<dbReference type="InterPro" id="IPR000700">
    <property type="entry name" value="PAS-assoc_C"/>
</dbReference>
<dbReference type="GO" id="GO:0009365">
    <property type="term" value="C:protein histidine kinase complex"/>
    <property type="evidence" value="ECO:0007669"/>
    <property type="project" value="UniProtKB-ARBA"/>
</dbReference>
<evidence type="ECO:0000256" key="10">
    <source>
        <dbReference type="ARBA" id="ARBA00023012"/>
    </source>
</evidence>
<dbReference type="FunFam" id="1.10.287.130:FF:000002">
    <property type="entry name" value="Two-component osmosensing histidine kinase"/>
    <property type="match status" value="1"/>
</dbReference>
<protein>
    <recommendedName>
        <fullName evidence="3">histidine kinase</fullName>
        <ecNumber evidence="3">2.7.13.3</ecNumber>
    </recommendedName>
</protein>
<dbReference type="InterPro" id="IPR036890">
    <property type="entry name" value="HATPase_C_sf"/>
</dbReference>
<evidence type="ECO:0000256" key="8">
    <source>
        <dbReference type="ARBA" id="ARBA00022777"/>
    </source>
</evidence>
<dbReference type="EC" id="2.7.13.3" evidence="3"/>
<evidence type="ECO:0000313" key="17">
    <source>
        <dbReference type="EMBL" id="KAK2626216.1"/>
    </source>
</evidence>
<evidence type="ECO:0000259" key="14">
    <source>
        <dbReference type="PROSITE" id="PS50110"/>
    </source>
</evidence>
<dbReference type="SUPFAM" id="SSF55874">
    <property type="entry name" value="ATPase domain of HSP90 chaperone/DNA topoisomerase II/histidine kinase"/>
    <property type="match status" value="1"/>
</dbReference>
<keyword evidence="4" id="KW-0963">Cytoplasm</keyword>
<evidence type="ECO:0000256" key="3">
    <source>
        <dbReference type="ARBA" id="ARBA00012438"/>
    </source>
</evidence>
<dbReference type="AlphaFoldDB" id="A0AAD9SZ15"/>
<comment type="function">
    <text evidence="11">Involved in the control of the SAPK-dependent transcriptional response to peroxide stress. Regulates sty1 activity.</text>
</comment>
<evidence type="ECO:0000256" key="2">
    <source>
        <dbReference type="ARBA" id="ARBA00004496"/>
    </source>
</evidence>
<dbReference type="Gene3D" id="3.30.565.10">
    <property type="entry name" value="Histidine kinase-like ATPase, C-terminal domain"/>
    <property type="match status" value="1"/>
</dbReference>